<protein>
    <recommendedName>
        <fullName evidence="3">DUF2116 family Zn-ribbon domain-containing protein</fullName>
    </recommendedName>
</protein>
<reference evidence="1 2" key="1">
    <citation type="submission" date="2013-12" db="EMBL/GenBank/DDBJ databases">
        <authorList>
            <consortium name="DOE Joint Genome Institute"/>
            <person name="Eisen J."/>
            <person name="Huntemann M."/>
            <person name="Han J."/>
            <person name="Chen A."/>
            <person name="Kyrpides N."/>
            <person name="Mavromatis K."/>
            <person name="Markowitz V."/>
            <person name="Palaniappan K."/>
            <person name="Ivanova N."/>
            <person name="Schaumberg A."/>
            <person name="Pati A."/>
            <person name="Liolios K."/>
            <person name="Nordberg H.P."/>
            <person name="Cantor M.N."/>
            <person name="Hua S.X."/>
            <person name="Woyke T."/>
        </authorList>
    </citation>
    <scope>NUCLEOTIDE SEQUENCE [LARGE SCALE GENOMIC DNA]</scope>
    <source>
        <strain evidence="2">DSM 19437</strain>
    </source>
</reference>
<sequence>MYAENQLNMPTPPSSPKKCLFCHKPVKGRSDKKFCDDYCRNNYNNAQKGNATNLIRNVNNALRKNRQLLSGHLKEGDKNIKIQRSKLQSAGFQFKYSTNQYRTKDGRTYFFCYDFGYLLLENEWVLVVRK</sequence>
<dbReference type="AlphaFoldDB" id="W0EWM9"/>
<proteinExistence type="predicted"/>
<dbReference type="EMBL" id="CP007035">
    <property type="protein sequence ID" value="AHF15157.1"/>
    <property type="molecule type" value="Genomic_DNA"/>
</dbReference>
<dbReference type="STRING" id="929713.NIASO_08285"/>
<organism evidence="1 2">
    <name type="scientific">Niabella soli DSM 19437</name>
    <dbReference type="NCBI Taxonomy" id="929713"/>
    <lineage>
        <taxon>Bacteria</taxon>
        <taxon>Pseudomonadati</taxon>
        <taxon>Bacteroidota</taxon>
        <taxon>Chitinophagia</taxon>
        <taxon>Chitinophagales</taxon>
        <taxon>Chitinophagaceae</taxon>
        <taxon>Niabella</taxon>
    </lineage>
</organism>
<dbReference type="eggNOG" id="COG4068">
    <property type="taxonomic scope" value="Bacteria"/>
</dbReference>
<evidence type="ECO:0008006" key="3">
    <source>
        <dbReference type="Google" id="ProtNLM"/>
    </source>
</evidence>
<gene>
    <name evidence="1" type="ORF">NIASO_08285</name>
</gene>
<keyword evidence="2" id="KW-1185">Reference proteome</keyword>
<evidence type="ECO:0000313" key="1">
    <source>
        <dbReference type="EMBL" id="AHF15157.1"/>
    </source>
</evidence>
<dbReference type="Proteomes" id="UP000003586">
    <property type="component" value="Chromosome"/>
</dbReference>
<evidence type="ECO:0000313" key="2">
    <source>
        <dbReference type="Proteomes" id="UP000003586"/>
    </source>
</evidence>
<name>W0EWM9_9BACT</name>
<dbReference type="HOGENOM" id="CLU_148614_0_0_10"/>
<accession>W0EWM9</accession>
<dbReference type="KEGG" id="nso:NIASO_08285"/>